<dbReference type="RefSeq" id="XP_021008301.1">
    <property type="nucleotide sequence ID" value="XM_021152642.1"/>
</dbReference>
<dbReference type="Proteomes" id="UP000515126">
    <property type="component" value="Chromosome X"/>
</dbReference>
<sequence length="138" mass="15699">MAVSKEQDIREEILGFTSQSLSEFNCDDVLRTSRNKGGRNIRSQKKRSHGCPRKSKGNKKVWKVVTRIKSVLEDSSEKEKEEKKHIIMVFYCHSNEERKKSQKKENAEGYEEFLIPNDAIVSPGSGPVAEFPASSPQN</sequence>
<reference evidence="3" key="1">
    <citation type="submission" date="2025-08" db="UniProtKB">
        <authorList>
            <consortium name="RefSeq"/>
        </authorList>
    </citation>
    <scope>IDENTIFICATION</scope>
</reference>
<dbReference type="GeneID" id="110286177"/>
<gene>
    <name evidence="3" type="primary">LOC110286177</name>
</gene>
<keyword evidence="2" id="KW-1185">Reference proteome</keyword>
<proteinExistence type="predicted"/>
<organism evidence="2 3">
    <name type="scientific">Mus caroli</name>
    <name type="common">Ryukyu mouse</name>
    <name type="synonym">Ricefield mouse</name>
    <dbReference type="NCBI Taxonomy" id="10089"/>
    <lineage>
        <taxon>Eukaryota</taxon>
        <taxon>Metazoa</taxon>
        <taxon>Chordata</taxon>
        <taxon>Craniata</taxon>
        <taxon>Vertebrata</taxon>
        <taxon>Euteleostomi</taxon>
        <taxon>Mammalia</taxon>
        <taxon>Eutheria</taxon>
        <taxon>Euarchontoglires</taxon>
        <taxon>Glires</taxon>
        <taxon>Rodentia</taxon>
        <taxon>Myomorpha</taxon>
        <taxon>Muroidea</taxon>
        <taxon>Muridae</taxon>
        <taxon>Murinae</taxon>
        <taxon>Mus</taxon>
        <taxon>Mus</taxon>
    </lineage>
</organism>
<evidence type="ECO:0000313" key="3">
    <source>
        <dbReference type="RefSeq" id="XP_021008301.1"/>
    </source>
</evidence>
<feature type="region of interest" description="Disordered" evidence="1">
    <location>
        <begin position="34"/>
        <end position="58"/>
    </location>
</feature>
<dbReference type="KEGG" id="mcal:110286177"/>
<evidence type="ECO:0000256" key="1">
    <source>
        <dbReference type="SAM" id="MobiDB-lite"/>
    </source>
</evidence>
<protein>
    <submittedName>
        <fullName evidence="3">Uncharacterized protein LOC110286177</fullName>
    </submittedName>
</protein>
<name>A0A6P5P3A2_MUSCR</name>
<dbReference type="AlphaFoldDB" id="A0A6P5P3A2"/>
<accession>A0A6P5P3A2</accession>
<evidence type="ECO:0000313" key="2">
    <source>
        <dbReference type="Proteomes" id="UP000515126"/>
    </source>
</evidence>